<reference evidence="3 4" key="1">
    <citation type="journal article" date="2016" name="Nat. Commun.">
        <title>Thousands of microbial genomes shed light on interconnected biogeochemical processes in an aquifer system.</title>
        <authorList>
            <person name="Anantharaman K."/>
            <person name="Brown C.T."/>
            <person name="Hug L.A."/>
            <person name="Sharon I."/>
            <person name="Castelle C.J."/>
            <person name="Probst A.J."/>
            <person name="Thomas B.C."/>
            <person name="Singh A."/>
            <person name="Wilkins M.J."/>
            <person name="Karaoz U."/>
            <person name="Brodie E.L."/>
            <person name="Williams K.H."/>
            <person name="Hubbard S.S."/>
            <person name="Banfield J.F."/>
        </authorList>
    </citation>
    <scope>NUCLEOTIDE SEQUENCE [LARGE SCALE GENOMIC DNA]</scope>
</reference>
<evidence type="ECO:0000313" key="3">
    <source>
        <dbReference type="EMBL" id="OGC44976.1"/>
    </source>
</evidence>
<organism evidence="3 4">
    <name type="scientific">candidate division WWE3 bacterium RBG_19FT_COMBO_53_11</name>
    <dbReference type="NCBI Taxonomy" id="1802613"/>
    <lineage>
        <taxon>Bacteria</taxon>
        <taxon>Katanobacteria</taxon>
    </lineage>
</organism>
<protein>
    <submittedName>
        <fullName evidence="3">Uncharacterized protein</fullName>
    </submittedName>
</protein>
<feature type="region of interest" description="Disordered" evidence="1">
    <location>
        <begin position="268"/>
        <end position="337"/>
    </location>
</feature>
<feature type="compositionally biased region" description="Pro residues" evidence="1">
    <location>
        <begin position="279"/>
        <end position="303"/>
    </location>
</feature>
<feature type="compositionally biased region" description="Low complexity" evidence="1">
    <location>
        <begin position="268"/>
        <end position="278"/>
    </location>
</feature>
<feature type="transmembrane region" description="Helical" evidence="2">
    <location>
        <begin position="90"/>
        <end position="113"/>
    </location>
</feature>
<keyword evidence="2" id="KW-1133">Transmembrane helix</keyword>
<gene>
    <name evidence="3" type="ORF">A2V54_02655</name>
</gene>
<feature type="compositionally biased region" description="Polar residues" evidence="1">
    <location>
        <begin position="327"/>
        <end position="337"/>
    </location>
</feature>
<keyword evidence="2" id="KW-0812">Transmembrane</keyword>
<evidence type="ECO:0000313" key="4">
    <source>
        <dbReference type="Proteomes" id="UP000176583"/>
    </source>
</evidence>
<comment type="caution">
    <text evidence="3">The sequence shown here is derived from an EMBL/GenBank/DDBJ whole genome shotgun (WGS) entry which is preliminary data.</text>
</comment>
<evidence type="ECO:0000256" key="1">
    <source>
        <dbReference type="SAM" id="MobiDB-lite"/>
    </source>
</evidence>
<dbReference type="Proteomes" id="UP000176583">
    <property type="component" value="Unassembled WGS sequence"/>
</dbReference>
<dbReference type="AlphaFoldDB" id="A0A1F4UJ73"/>
<keyword evidence="2" id="KW-0472">Membrane</keyword>
<name>A0A1F4UJ73_UNCKA</name>
<evidence type="ECO:0000256" key="2">
    <source>
        <dbReference type="SAM" id="Phobius"/>
    </source>
</evidence>
<accession>A0A1F4UJ73</accession>
<sequence>MAEKKADPSGVSTTVVRQTVKNSSILILLQIKFEEWQKAREGKRFKRKMDRAKAVKALGITPKAAPKPKAKAPAQPPVPADPKKGRKVNWVVILLVVFLLLAALGAFLTLWYLTQPSTEGNSLPPTGSPTPTAVLVPTVVSTSVDEPTFLVSEDIHLVVNTLQLDTNYGIWRRLPGVEVIISISRGGDPLEGERKTELVFRDGVEVALWEGDVSPEYWVSVTPPLGCAVWTLGTDSDGWNLVPVEFAGQTLVYNFLIVCDVAPVSASPTPVVPASTPVPTNPPGPTPVPPTDVPPTDPPPSPEPTKVDCNCETPVSPLPSIPAPTEWSPTPVSTPVR</sequence>
<proteinExistence type="predicted"/>
<dbReference type="EMBL" id="MEUW01000001">
    <property type="protein sequence ID" value="OGC44976.1"/>
    <property type="molecule type" value="Genomic_DNA"/>
</dbReference>